<keyword evidence="1" id="KW-0732">Signal</keyword>
<evidence type="ECO:0000313" key="2">
    <source>
        <dbReference type="EMBL" id="GBF58206.1"/>
    </source>
</evidence>
<dbReference type="EMBL" id="BFBR01000005">
    <property type="protein sequence ID" value="GBF58206.1"/>
    <property type="molecule type" value="Genomic_DNA"/>
</dbReference>
<keyword evidence="3" id="KW-1185">Reference proteome</keyword>
<dbReference type="OrthoDB" id="7632485at2"/>
<name>A0A2P2EAV2_9PROT</name>
<feature type="signal peptide" evidence="1">
    <location>
        <begin position="1"/>
        <end position="24"/>
    </location>
</feature>
<feature type="chain" id="PRO_5015111064" description="PepSY domain-containing protein" evidence="1">
    <location>
        <begin position="25"/>
        <end position="126"/>
    </location>
</feature>
<organism evidence="2 3">
    <name type="scientific">Candidatus Phycosocius bacilliformis</name>
    <dbReference type="NCBI Taxonomy" id="1445552"/>
    <lineage>
        <taxon>Bacteria</taxon>
        <taxon>Pseudomonadati</taxon>
        <taxon>Pseudomonadota</taxon>
        <taxon>Alphaproteobacteria</taxon>
        <taxon>Caulobacterales</taxon>
        <taxon>Caulobacterales incertae sedis</taxon>
        <taxon>Candidatus Phycosocius</taxon>
    </lineage>
</organism>
<sequence>MNKSGSLFCALLVTSLGLVSPAHAGRPDPAGWALSGPNGAGSSHAASGDVRLAFQSGASFQTINQIVPLGQVLDMINSVEPGVQLDTRLISENGRPFYIVRWQASRGRIIIFKIDAQTGSIVGRQG</sequence>
<proteinExistence type="predicted"/>
<dbReference type="RefSeq" id="WP_108985068.1">
    <property type="nucleotide sequence ID" value="NZ_BFBR01000005.1"/>
</dbReference>
<dbReference type="AlphaFoldDB" id="A0A2P2EAV2"/>
<protein>
    <recommendedName>
        <fullName evidence="4">PepSY domain-containing protein</fullName>
    </recommendedName>
</protein>
<gene>
    <name evidence="2" type="ORF">PbB2_01878</name>
</gene>
<comment type="caution">
    <text evidence="2">The sequence shown here is derived from an EMBL/GenBank/DDBJ whole genome shotgun (WGS) entry which is preliminary data.</text>
</comment>
<evidence type="ECO:0000313" key="3">
    <source>
        <dbReference type="Proteomes" id="UP000245086"/>
    </source>
</evidence>
<dbReference type="Proteomes" id="UP000245086">
    <property type="component" value="Unassembled WGS sequence"/>
</dbReference>
<reference evidence="2 3" key="1">
    <citation type="journal article" date="2018" name="Genome Announc.">
        <title>Draft Genome Sequence of "Candidatus Phycosocius bacilliformis," an Alphaproteobacterial Ectosymbiont of the Hydrocarbon-Producing Green Alga Botryococcus braunii.</title>
        <authorList>
            <person name="Tanabe Y."/>
            <person name="Yamaguchi H."/>
            <person name="Watanabe M.M."/>
        </authorList>
    </citation>
    <scope>NUCLEOTIDE SEQUENCE [LARGE SCALE GENOMIC DNA]</scope>
    <source>
        <strain evidence="2 3">BOTRYCO-2</strain>
    </source>
</reference>
<accession>A0A2P2EAV2</accession>
<evidence type="ECO:0008006" key="4">
    <source>
        <dbReference type="Google" id="ProtNLM"/>
    </source>
</evidence>
<evidence type="ECO:0000256" key="1">
    <source>
        <dbReference type="SAM" id="SignalP"/>
    </source>
</evidence>